<organism evidence="1 2">
    <name type="scientific">Methylocella tundrae</name>
    <dbReference type="NCBI Taxonomy" id="227605"/>
    <lineage>
        <taxon>Bacteria</taxon>
        <taxon>Pseudomonadati</taxon>
        <taxon>Pseudomonadota</taxon>
        <taxon>Alphaproteobacteria</taxon>
        <taxon>Hyphomicrobiales</taxon>
        <taxon>Beijerinckiaceae</taxon>
        <taxon>Methylocella</taxon>
    </lineage>
</organism>
<sequence length="135" mass="15135">MFVRFRNGPLGVKSLVSTSLICSGLEDFLGGFPPDFWVSDRYGGQMGWAAVDNQVRLTHLIRAAQYVDAGDDIFAPELRHLLGRACRIGRRQSLADTTLKIYAARLNTRLDGLMRLSPACETGVNLHRMIKKRTR</sequence>
<accession>A0A8B6M8Z1</accession>
<gene>
    <name evidence="1" type="ORF">MPC4_270033</name>
</gene>
<evidence type="ECO:0000313" key="1">
    <source>
        <dbReference type="EMBL" id="VTZ50672.1"/>
    </source>
</evidence>
<evidence type="ECO:0008006" key="3">
    <source>
        <dbReference type="Google" id="ProtNLM"/>
    </source>
</evidence>
<evidence type="ECO:0000313" key="2">
    <source>
        <dbReference type="Proteomes" id="UP000485880"/>
    </source>
</evidence>
<keyword evidence="2" id="KW-1185">Reference proteome</keyword>
<reference evidence="1 2" key="1">
    <citation type="submission" date="2019-05" db="EMBL/GenBank/DDBJ databases">
        <authorList>
            <person name="Farhan Ul Haque M."/>
        </authorList>
    </citation>
    <scope>NUCLEOTIDE SEQUENCE [LARGE SCALE GENOMIC DNA]</scope>
    <source>
        <strain evidence="1">2</strain>
    </source>
</reference>
<comment type="caution">
    <text evidence="1">The sequence shown here is derived from an EMBL/GenBank/DDBJ whole genome shotgun (WGS) entry which is preliminary data.</text>
</comment>
<name>A0A8B6M8Z1_METTU</name>
<protein>
    <recommendedName>
        <fullName evidence="3">Transposase</fullName>
    </recommendedName>
</protein>
<dbReference type="EMBL" id="CABFMQ020000084">
    <property type="protein sequence ID" value="VTZ50672.1"/>
    <property type="molecule type" value="Genomic_DNA"/>
</dbReference>
<dbReference type="Proteomes" id="UP000485880">
    <property type="component" value="Unassembled WGS sequence"/>
</dbReference>
<proteinExistence type="predicted"/>
<dbReference type="AlphaFoldDB" id="A0A8B6M8Z1"/>